<dbReference type="Proteomes" id="UP001300672">
    <property type="component" value="Chromosome"/>
</dbReference>
<dbReference type="InterPro" id="IPR058059">
    <property type="entry name" value="PA3496-like"/>
</dbReference>
<protein>
    <submittedName>
        <fullName evidence="1">Uncharacterized protein</fullName>
    </submittedName>
</protein>
<dbReference type="EMBL" id="CP124755">
    <property type="protein sequence ID" value="WGZ91702.1"/>
    <property type="molecule type" value="Genomic_DNA"/>
</dbReference>
<gene>
    <name evidence="1" type="ORF">QJT80_04315</name>
</gene>
<dbReference type="NCBIfam" id="NF046101">
    <property type="entry name" value="PA3496_fam"/>
    <property type="match status" value="1"/>
</dbReference>
<reference evidence="1" key="1">
    <citation type="journal article" date="2023" name="Int. J. Mol. Sci.">
        <title>Metagenomics Revealed a New Genus 'Candidatus Thiocaldithrix dubininis' gen. nov., sp. nov. and a New Species 'Candidatus Thiothrix putei' sp. nov. in the Family Thiotrichaceae, Some Members of Which Have Traits of Both Na+- and H+-Motive Energetics.</title>
        <authorList>
            <person name="Ravin N.V."/>
            <person name="Muntyan M.S."/>
            <person name="Smolyakov D.D."/>
            <person name="Rudenko T.S."/>
            <person name="Beletsky A.V."/>
            <person name="Mardanov A.V."/>
            <person name="Grabovich M.Y."/>
        </authorList>
    </citation>
    <scope>NUCLEOTIDE SEQUENCE</scope>
    <source>
        <strain evidence="1">GKL-01</strain>
    </source>
</reference>
<organism evidence="1">
    <name type="scientific">Candidatus Thiocaldithrix dubininis</name>
    <dbReference type="NCBI Taxonomy" id="3080823"/>
    <lineage>
        <taxon>Bacteria</taxon>
        <taxon>Pseudomonadati</taxon>
        <taxon>Pseudomonadota</taxon>
        <taxon>Gammaproteobacteria</taxon>
        <taxon>Thiotrichales</taxon>
        <taxon>Thiotrichaceae</taxon>
        <taxon>Candidatus Thiocaldithrix</taxon>
    </lineage>
</organism>
<reference evidence="1" key="2">
    <citation type="submission" date="2023-04" db="EMBL/GenBank/DDBJ databases">
        <authorList>
            <person name="Beletskiy A.V."/>
            <person name="Mardanov A.V."/>
            <person name="Ravin N.V."/>
        </authorList>
    </citation>
    <scope>NUCLEOTIDE SEQUENCE</scope>
    <source>
        <strain evidence="1">GKL-01</strain>
    </source>
</reference>
<dbReference type="KEGG" id="tdu:QJT80_04315"/>
<dbReference type="AlphaFoldDB" id="A0AA95H6D0"/>
<name>A0AA95H6D0_9GAMM</name>
<accession>A0AA95H6D0</accession>
<sequence>MRTPNEFDTEREDELFVIDTHTTHLTPDNKKVKPHIIRRNVEDYLERKALQRRLKDVFEED</sequence>
<proteinExistence type="predicted"/>
<evidence type="ECO:0000313" key="1">
    <source>
        <dbReference type="EMBL" id="WGZ91702.1"/>
    </source>
</evidence>